<comment type="caution">
    <text evidence="2">The sequence shown here is derived from an EMBL/GenBank/DDBJ whole genome shotgun (WGS) entry which is preliminary data.</text>
</comment>
<dbReference type="Proteomes" id="UP001217325">
    <property type="component" value="Unassembled WGS sequence"/>
</dbReference>
<dbReference type="Pfam" id="PF20935">
    <property type="entry name" value="DUF6847"/>
    <property type="match status" value="1"/>
</dbReference>
<reference evidence="2" key="1">
    <citation type="submission" date="2023-02" db="EMBL/GenBank/DDBJ databases">
        <title>A novel hydrolase synthesized by Rhodococcus erythropolis HQ is responsible for the detoxification of Zearalenone.</title>
        <authorList>
            <person name="Hu J."/>
            <person name="Xu J."/>
        </authorList>
    </citation>
    <scope>NUCLEOTIDE SEQUENCE</scope>
    <source>
        <strain evidence="2">HQ</strain>
    </source>
</reference>
<feature type="coiled-coil region" evidence="1">
    <location>
        <begin position="123"/>
        <end position="150"/>
    </location>
</feature>
<sequence>MKLAEALALRSDTTRKVAHLRERIVDNARHQEGEVPAEDAAVLLEELTSTLSELEWLMRAINRTNAQAILGNGTVTDALAHRDVLRLRHSAVNAAADAASGREERGYGRQLRSELVYVAAVPVTELRAIADDLAREIREVDTQIQRTNWEVDLIE</sequence>
<dbReference type="CDD" id="cd12208">
    <property type="entry name" value="DIP1984-like"/>
    <property type="match status" value="1"/>
</dbReference>
<evidence type="ECO:0000256" key="1">
    <source>
        <dbReference type="SAM" id="Coils"/>
    </source>
</evidence>
<dbReference type="RefSeq" id="WP_007726442.1">
    <property type="nucleotide sequence ID" value="NZ_CP025959.1"/>
</dbReference>
<proteinExistence type="predicted"/>
<dbReference type="NCBIfam" id="NF038048">
    <property type="entry name" value="DIP1984_fam"/>
    <property type="match status" value="1"/>
</dbReference>
<evidence type="ECO:0000313" key="2">
    <source>
        <dbReference type="EMBL" id="MDE8645696.1"/>
    </source>
</evidence>
<protein>
    <submittedName>
        <fullName evidence="2">DIP1984 family protein</fullName>
    </submittedName>
</protein>
<dbReference type="KEGG" id="rqi:C1M55_06150"/>
<dbReference type="Gene3D" id="6.10.320.10">
    <property type="match status" value="1"/>
</dbReference>
<dbReference type="AlphaFoldDB" id="A0AAW6LK19"/>
<gene>
    <name evidence="2" type="ORF">PXH69_12110</name>
</gene>
<organism evidence="2 3">
    <name type="scientific">Rhodococcus qingshengii</name>
    <dbReference type="NCBI Taxonomy" id="334542"/>
    <lineage>
        <taxon>Bacteria</taxon>
        <taxon>Bacillati</taxon>
        <taxon>Actinomycetota</taxon>
        <taxon>Actinomycetes</taxon>
        <taxon>Mycobacteriales</taxon>
        <taxon>Nocardiaceae</taxon>
        <taxon>Rhodococcus</taxon>
        <taxon>Rhodococcus erythropolis group</taxon>
    </lineage>
</organism>
<keyword evidence="1" id="KW-0175">Coiled coil</keyword>
<dbReference type="EMBL" id="JARDXE010000007">
    <property type="protein sequence ID" value="MDE8645696.1"/>
    <property type="molecule type" value="Genomic_DNA"/>
</dbReference>
<evidence type="ECO:0000313" key="3">
    <source>
        <dbReference type="Proteomes" id="UP001217325"/>
    </source>
</evidence>
<accession>A0AAW6LK19</accession>
<name>A0AAW6LK19_RHOSG</name>
<dbReference type="InterPro" id="IPR047741">
    <property type="entry name" value="DIP1984-like"/>
</dbReference>